<dbReference type="EMBL" id="QBIY01011822">
    <property type="protein sequence ID" value="RXN29068.1"/>
    <property type="molecule type" value="Genomic_DNA"/>
</dbReference>
<keyword evidence="2" id="KW-0378">Hydrolase</keyword>
<dbReference type="GO" id="GO:0008233">
    <property type="term" value="F:peptidase activity"/>
    <property type="evidence" value="ECO:0007669"/>
    <property type="project" value="UniProtKB-KW"/>
</dbReference>
<dbReference type="PANTHER" id="PTHR13333">
    <property type="entry name" value="M-AAA PROTEASE-INTERACTING PROTEIN 1, MITOCHONDRIAL"/>
    <property type="match status" value="1"/>
</dbReference>
<evidence type="ECO:0000313" key="1">
    <source>
        <dbReference type="EMBL" id="RXN29062.1"/>
    </source>
</evidence>
<keyword evidence="2" id="KW-0645">Protease</keyword>
<organism evidence="2 3">
    <name type="scientific">Labeo rohita</name>
    <name type="common">Indian major carp</name>
    <name type="synonym">Cyprinus rohita</name>
    <dbReference type="NCBI Taxonomy" id="84645"/>
    <lineage>
        <taxon>Eukaryota</taxon>
        <taxon>Metazoa</taxon>
        <taxon>Chordata</taxon>
        <taxon>Craniata</taxon>
        <taxon>Vertebrata</taxon>
        <taxon>Euteleostomi</taxon>
        <taxon>Actinopterygii</taxon>
        <taxon>Neopterygii</taxon>
        <taxon>Teleostei</taxon>
        <taxon>Ostariophysi</taxon>
        <taxon>Cypriniformes</taxon>
        <taxon>Cyprinidae</taxon>
        <taxon>Labeoninae</taxon>
        <taxon>Labeonini</taxon>
        <taxon>Labeo</taxon>
    </lineage>
</organism>
<dbReference type="EMBL" id="QBIY01011822">
    <property type="protein sequence ID" value="RXN29062.1"/>
    <property type="molecule type" value="Genomic_DNA"/>
</dbReference>
<dbReference type="STRING" id="84645.A0A498N4M5"/>
<dbReference type="GO" id="GO:0006508">
    <property type="term" value="P:proteolysis"/>
    <property type="evidence" value="ECO:0007669"/>
    <property type="project" value="UniProtKB-KW"/>
</dbReference>
<dbReference type="PANTHER" id="PTHR13333:SF6">
    <property type="entry name" value="M-AAA PROTEASE-INTERACTING PROTEIN 1, MITOCHONDRIAL"/>
    <property type="match status" value="1"/>
</dbReference>
<proteinExistence type="evidence at protein level"/>
<evidence type="ECO:0000313" key="2">
    <source>
        <dbReference type="EMBL" id="RXN29068.1"/>
    </source>
</evidence>
<reference evidence="2 3" key="1">
    <citation type="submission" date="2018-03" db="EMBL/GenBank/DDBJ databases">
        <title>Draft genome sequence of Rohu Carp (Labeo rohita).</title>
        <authorList>
            <person name="Das P."/>
            <person name="Kushwaha B."/>
            <person name="Joshi C.G."/>
            <person name="Kumar D."/>
            <person name="Nagpure N.S."/>
            <person name="Sahoo L."/>
            <person name="Das S.P."/>
            <person name="Bit A."/>
            <person name="Patnaik S."/>
            <person name="Meher P.K."/>
            <person name="Jayasankar P."/>
            <person name="Koringa P.G."/>
            <person name="Patel N.V."/>
            <person name="Hinsu A.T."/>
            <person name="Kumar R."/>
            <person name="Pandey M."/>
            <person name="Agarwal S."/>
            <person name="Srivastava S."/>
            <person name="Singh M."/>
            <person name="Iquebal M.A."/>
            <person name="Jaiswal S."/>
            <person name="Angadi U.B."/>
            <person name="Kumar N."/>
            <person name="Raza M."/>
            <person name="Shah T.M."/>
            <person name="Rai A."/>
            <person name="Jena J.K."/>
        </authorList>
    </citation>
    <scope>NUCLEOTIDE SEQUENCE [LARGE SCALE GENOMIC DNA]</scope>
    <source>
        <strain evidence="2">DASCIFA01</strain>
        <tissue evidence="2">Testis</tissue>
    </source>
</reference>
<protein>
    <submittedName>
        <fullName evidence="2">M-AAA protease-interacting mitochondrial</fullName>
    </submittedName>
</protein>
<gene>
    <name evidence="1" type="ORF">ROHU_018791</name>
    <name evidence="2" type="ORF">ROHU_018797</name>
</gene>
<accession>A0A498N4M5</accession>
<name>A0A498N4M5_LABRO</name>
<comment type="caution">
    <text evidence="2">The sequence shown here is derived from an EMBL/GenBank/DDBJ whole genome shotgun (WGS) entry which is preliminary data.</text>
</comment>
<evidence type="ECO:0000313" key="3">
    <source>
        <dbReference type="Proteomes" id="UP000290572"/>
    </source>
</evidence>
<keyword evidence="4" id="KW-1267">Proteomics identification</keyword>
<dbReference type="GO" id="GO:0032979">
    <property type="term" value="P:protein insertion into mitochondrial inner membrane from matrix"/>
    <property type="evidence" value="ECO:0007669"/>
    <property type="project" value="TreeGrafter"/>
</dbReference>
<evidence type="ECO:0007829" key="4">
    <source>
        <dbReference type="PeptideAtlas" id="A0A498N4M5"/>
    </source>
</evidence>
<sequence length="351" mass="39456">MIRYFTSKSFLANQSKRLAPSASAVCDVRQYSSERGRHRQNQKVVVVGIPNPFIWFRTRIYFFLIRTYFDKEFSIEEFTEGAKQAFSHVSRLLSQCQFEALEGLVAKDLIGKLEEKCAQLPLSHQRALSAESDEIMYTTTGDVGIYYDDSATCCRMFRRNLTRGLMGSPPPTSHDTRTQCYSFSSQQSLDSSDLDADAINTASINTVLLALPQSSAEPLLQTPTVPSHFPARAFSLTMAGRQSTNIAASDSNLERFGSYVRPKRILNTTPFPPDRNFYRENTNHVPHSPRTRGPELICFSVGPETVATPLAAGHEYRYSPQITPFQWRGAVIDIGSKCPCVERFTVCSEKE</sequence>
<dbReference type="AlphaFoldDB" id="A0A498N4M5"/>
<dbReference type="GO" id="GO:0043022">
    <property type="term" value="F:ribosome binding"/>
    <property type="evidence" value="ECO:0007669"/>
    <property type="project" value="TreeGrafter"/>
</dbReference>
<dbReference type="Proteomes" id="UP000290572">
    <property type="component" value="Unassembled WGS sequence"/>
</dbReference>
<dbReference type="GO" id="GO:0005743">
    <property type="term" value="C:mitochondrial inner membrane"/>
    <property type="evidence" value="ECO:0007669"/>
    <property type="project" value="TreeGrafter"/>
</dbReference>
<keyword evidence="3" id="KW-1185">Reference proteome</keyword>